<proteinExistence type="predicted"/>
<protein>
    <submittedName>
        <fullName evidence="2">Uncharacterized protein</fullName>
    </submittedName>
</protein>
<keyword evidence="1" id="KW-1133">Transmembrane helix</keyword>
<dbReference type="Proteomes" id="UP000537131">
    <property type="component" value="Unassembled WGS sequence"/>
</dbReference>
<dbReference type="AlphaFoldDB" id="A0A7Y0EKM6"/>
<organism evidence="2 3">
    <name type="scientific">Clostridium muellerianum</name>
    <dbReference type="NCBI Taxonomy" id="2716538"/>
    <lineage>
        <taxon>Bacteria</taxon>
        <taxon>Bacillati</taxon>
        <taxon>Bacillota</taxon>
        <taxon>Clostridia</taxon>
        <taxon>Eubacteriales</taxon>
        <taxon>Clostridiaceae</taxon>
        <taxon>Clostridium</taxon>
    </lineage>
</organism>
<reference evidence="2 3" key="1">
    <citation type="submission" date="2020-04" db="EMBL/GenBank/DDBJ databases">
        <authorList>
            <person name="Doyle D.A."/>
        </authorList>
    </citation>
    <scope>NUCLEOTIDE SEQUENCE [LARGE SCALE GENOMIC DNA]</scope>
    <source>
        <strain evidence="2 3">P21</strain>
    </source>
</reference>
<gene>
    <name evidence="2" type="ORF">HBE96_21910</name>
</gene>
<keyword evidence="1" id="KW-0472">Membrane</keyword>
<keyword evidence="1" id="KW-0812">Transmembrane</keyword>
<accession>A0A7Y0EKM6</accession>
<comment type="caution">
    <text evidence="2">The sequence shown here is derived from an EMBL/GenBank/DDBJ whole genome shotgun (WGS) entry which is preliminary data.</text>
</comment>
<name>A0A7Y0EKM6_9CLOT</name>
<evidence type="ECO:0000313" key="2">
    <source>
        <dbReference type="EMBL" id="NMM65243.1"/>
    </source>
</evidence>
<sequence length="54" mass="6116">MKLIFSLLLIFGIVWLIMFIGSLLGYLGLIFLRIFVIFGIPALVIGSVYKILKK</sequence>
<dbReference type="EMBL" id="JABBNI010000063">
    <property type="protein sequence ID" value="NMM65243.1"/>
    <property type="molecule type" value="Genomic_DNA"/>
</dbReference>
<keyword evidence="3" id="KW-1185">Reference proteome</keyword>
<dbReference type="RefSeq" id="WP_169299824.1">
    <property type="nucleotide sequence ID" value="NZ_JABBNI010000063.1"/>
</dbReference>
<feature type="transmembrane region" description="Helical" evidence="1">
    <location>
        <begin position="30"/>
        <end position="52"/>
    </location>
</feature>
<evidence type="ECO:0000313" key="3">
    <source>
        <dbReference type="Proteomes" id="UP000537131"/>
    </source>
</evidence>
<feature type="transmembrane region" description="Helical" evidence="1">
    <location>
        <begin position="7"/>
        <end position="24"/>
    </location>
</feature>
<evidence type="ECO:0000256" key="1">
    <source>
        <dbReference type="SAM" id="Phobius"/>
    </source>
</evidence>
<reference evidence="2 3" key="2">
    <citation type="submission" date="2020-06" db="EMBL/GenBank/DDBJ databases">
        <title>Complete Genome Sequence of Clostridium muelleri sp. nov. P21T, an Acid-Alcohol Producing Acetogen Isolated from Old Hay.</title>
        <authorList>
            <person name="Duncan K.E."/>
            <person name="Tanner R.S."/>
        </authorList>
    </citation>
    <scope>NUCLEOTIDE SEQUENCE [LARGE SCALE GENOMIC DNA]</scope>
    <source>
        <strain evidence="2 3">P21</strain>
    </source>
</reference>